<reference evidence="2 3" key="1">
    <citation type="submission" date="2019-01" db="EMBL/GenBank/DDBJ databases">
        <title>Sequencing of cultivated peanut Arachis hypogaea provides insights into genome evolution and oil improvement.</title>
        <authorList>
            <person name="Chen X."/>
        </authorList>
    </citation>
    <scope>NUCLEOTIDE SEQUENCE [LARGE SCALE GENOMIC DNA]</scope>
    <source>
        <strain evidence="3">cv. Fuhuasheng</strain>
        <tissue evidence="2">Leaves</tissue>
    </source>
</reference>
<evidence type="ECO:0000313" key="3">
    <source>
        <dbReference type="Proteomes" id="UP000289738"/>
    </source>
</evidence>
<evidence type="ECO:0000313" key="2">
    <source>
        <dbReference type="EMBL" id="RYR61885.1"/>
    </source>
</evidence>
<dbReference type="AlphaFoldDB" id="A0A445DFC8"/>
<sequence length="134" mass="15886">MIHCPYPSCGFRLFQTRENVYDHLLIKPFFPSYTFWLHHCERCIVESFSGGQGIESERNFRDLIRDMVHEAFNFLGQHSDEEDSTNEYAGRGAEELLYLYNEPGCESRNFHDLLEDGEHELYPECSKFSKLFSW</sequence>
<dbReference type="InterPro" id="IPR029480">
    <property type="entry name" value="Transpos_assoc"/>
</dbReference>
<organism evidence="2 3">
    <name type="scientific">Arachis hypogaea</name>
    <name type="common">Peanut</name>
    <dbReference type="NCBI Taxonomy" id="3818"/>
    <lineage>
        <taxon>Eukaryota</taxon>
        <taxon>Viridiplantae</taxon>
        <taxon>Streptophyta</taxon>
        <taxon>Embryophyta</taxon>
        <taxon>Tracheophyta</taxon>
        <taxon>Spermatophyta</taxon>
        <taxon>Magnoliopsida</taxon>
        <taxon>eudicotyledons</taxon>
        <taxon>Gunneridae</taxon>
        <taxon>Pentapetalae</taxon>
        <taxon>rosids</taxon>
        <taxon>fabids</taxon>
        <taxon>Fabales</taxon>
        <taxon>Fabaceae</taxon>
        <taxon>Papilionoideae</taxon>
        <taxon>50 kb inversion clade</taxon>
        <taxon>dalbergioids sensu lato</taxon>
        <taxon>Dalbergieae</taxon>
        <taxon>Pterocarpus clade</taxon>
        <taxon>Arachis</taxon>
    </lineage>
</organism>
<protein>
    <recommendedName>
        <fullName evidence="1">Transposase-associated domain-containing protein</fullName>
    </recommendedName>
</protein>
<evidence type="ECO:0000259" key="1">
    <source>
        <dbReference type="Pfam" id="PF13963"/>
    </source>
</evidence>
<dbReference type="Proteomes" id="UP000289738">
    <property type="component" value="Chromosome A04"/>
</dbReference>
<proteinExistence type="predicted"/>
<keyword evidence="3" id="KW-1185">Reference proteome</keyword>
<feature type="domain" description="Transposase-associated" evidence="1">
    <location>
        <begin position="2"/>
        <end position="41"/>
    </location>
</feature>
<accession>A0A445DFC8</accession>
<gene>
    <name evidence="2" type="ORF">Ahy_A04g019129</name>
</gene>
<comment type="caution">
    <text evidence="2">The sequence shown here is derived from an EMBL/GenBank/DDBJ whole genome shotgun (WGS) entry which is preliminary data.</text>
</comment>
<dbReference type="EMBL" id="SDMP01000004">
    <property type="protein sequence ID" value="RYR61885.1"/>
    <property type="molecule type" value="Genomic_DNA"/>
</dbReference>
<name>A0A445DFC8_ARAHY</name>
<dbReference type="Pfam" id="PF13963">
    <property type="entry name" value="Transpos_assoc"/>
    <property type="match status" value="1"/>
</dbReference>